<keyword evidence="3" id="KW-1185">Reference proteome</keyword>
<gene>
    <name evidence="2" type="ORF">GCM10011495_38490</name>
</gene>
<dbReference type="EMBL" id="BMGY01000064">
    <property type="protein sequence ID" value="GGH91111.1"/>
    <property type="molecule type" value="Genomic_DNA"/>
</dbReference>
<accession>A0ABQ2AGS6</accession>
<evidence type="ECO:0000313" key="3">
    <source>
        <dbReference type="Proteomes" id="UP000637774"/>
    </source>
</evidence>
<protein>
    <submittedName>
        <fullName evidence="2">Uncharacterized protein</fullName>
    </submittedName>
</protein>
<feature type="region of interest" description="Disordered" evidence="1">
    <location>
        <begin position="1"/>
        <end position="27"/>
    </location>
</feature>
<organism evidence="2 3">
    <name type="scientific">Hymenobacter frigidus</name>
    <dbReference type="NCBI Taxonomy" id="1524095"/>
    <lineage>
        <taxon>Bacteria</taxon>
        <taxon>Pseudomonadati</taxon>
        <taxon>Bacteroidota</taxon>
        <taxon>Cytophagia</taxon>
        <taxon>Cytophagales</taxon>
        <taxon>Hymenobacteraceae</taxon>
        <taxon>Hymenobacter</taxon>
    </lineage>
</organism>
<evidence type="ECO:0000256" key="1">
    <source>
        <dbReference type="SAM" id="MobiDB-lite"/>
    </source>
</evidence>
<comment type="caution">
    <text evidence="2">The sequence shown here is derived from an EMBL/GenBank/DDBJ whole genome shotgun (WGS) entry which is preliminary data.</text>
</comment>
<sequence length="68" mass="7599">MTRVNDELGSIPPTSDRWSGEAVAHDPPGERFREAARAILVLLGEPYLDPPFGERQKSAWHLVASWSQ</sequence>
<proteinExistence type="predicted"/>
<name>A0ABQ2AGS6_9BACT</name>
<dbReference type="Proteomes" id="UP000637774">
    <property type="component" value="Unassembled WGS sequence"/>
</dbReference>
<evidence type="ECO:0000313" key="2">
    <source>
        <dbReference type="EMBL" id="GGH91111.1"/>
    </source>
</evidence>
<reference evidence="3" key="1">
    <citation type="journal article" date="2019" name="Int. J. Syst. Evol. Microbiol.">
        <title>The Global Catalogue of Microorganisms (GCM) 10K type strain sequencing project: providing services to taxonomists for standard genome sequencing and annotation.</title>
        <authorList>
            <consortium name="The Broad Institute Genomics Platform"/>
            <consortium name="The Broad Institute Genome Sequencing Center for Infectious Disease"/>
            <person name="Wu L."/>
            <person name="Ma J."/>
        </authorList>
    </citation>
    <scope>NUCLEOTIDE SEQUENCE [LARGE SCALE GENOMIC DNA]</scope>
    <source>
        <strain evidence="3">CGMCC 1.14966</strain>
    </source>
</reference>